<sequence>MLVVLRGGAGSGESTAAAALQRELGRPAAVLGQDHFRRVVFNERTGESHPDGMEHAALLELAAEHLLAAGRHVVIEGILAASRYAAMLERLAGAADDARFLADDLTLEETVRRHATRPQPAHFGADELREWYRGWDPLPFVAEQRIGPEASVQDVVDRVLGGRPSTG</sequence>
<dbReference type="Pfam" id="PF13671">
    <property type="entry name" value="AAA_33"/>
    <property type="match status" value="1"/>
</dbReference>
<proteinExistence type="predicted"/>
<gene>
    <name evidence="1" type="ORF">D1781_02915</name>
</gene>
<keyword evidence="2" id="KW-1185">Reference proteome</keyword>
<dbReference type="EMBL" id="QXTG01000001">
    <property type="protein sequence ID" value="RIX30401.1"/>
    <property type="molecule type" value="Genomic_DNA"/>
</dbReference>
<organism evidence="1 2">
    <name type="scientific">Amnibacterium setariae</name>
    <dbReference type="NCBI Taxonomy" id="2306585"/>
    <lineage>
        <taxon>Bacteria</taxon>
        <taxon>Bacillati</taxon>
        <taxon>Actinomycetota</taxon>
        <taxon>Actinomycetes</taxon>
        <taxon>Micrococcales</taxon>
        <taxon>Microbacteriaceae</taxon>
        <taxon>Amnibacterium</taxon>
    </lineage>
</organism>
<dbReference type="SUPFAM" id="SSF52540">
    <property type="entry name" value="P-loop containing nucleoside triphosphate hydrolases"/>
    <property type="match status" value="1"/>
</dbReference>
<protein>
    <submittedName>
        <fullName evidence="1">Kinase</fullName>
    </submittedName>
</protein>
<name>A0A3A1U1L2_9MICO</name>
<dbReference type="Proteomes" id="UP000265742">
    <property type="component" value="Unassembled WGS sequence"/>
</dbReference>
<reference evidence="2" key="1">
    <citation type="submission" date="2018-09" db="EMBL/GenBank/DDBJ databases">
        <authorList>
            <person name="Kim I."/>
        </authorList>
    </citation>
    <scope>NUCLEOTIDE SEQUENCE [LARGE SCALE GENOMIC DNA]</scope>
    <source>
        <strain evidence="2">DD4a</strain>
    </source>
</reference>
<comment type="caution">
    <text evidence="1">The sequence shown here is derived from an EMBL/GenBank/DDBJ whole genome shotgun (WGS) entry which is preliminary data.</text>
</comment>
<dbReference type="GO" id="GO:0016301">
    <property type="term" value="F:kinase activity"/>
    <property type="evidence" value="ECO:0007669"/>
    <property type="project" value="UniProtKB-KW"/>
</dbReference>
<evidence type="ECO:0000313" key="1">
    <source>
        <dbReference type="EMBL" id="RIX30401.1"/>
    </source>
</evidence>
<dbReference type="OrthoDB" id="9781848at2"/>
<keyword evidence="1" id="KW-0418">Kinase</keyword>
<keyword evidence="1" id="KW-0808">Transferase</keyword>
<dbReference type="Gene3D" id="3.40.50.300">
    <property type="entry name" value="P-loop containing nucleotide triphosphate hydrolases"/>
    <property type="match status" value="1"/>
</dbReference>
<evidence type="ECO:0000313" key="2">
    <source>
        <dbReference type="Proteomes" id="UP000265742"/>
    </source>
</evidence>
<dbReference type="AlphaFoldDB" id="A0A3A1U1L2"/>
<dbReference type="InterPro" id="IPR027417">
    <property type="entry name" value="P-loop_NTPase"/>
</dbReference>
<accession>A0A3A1U1L2</accession>